<evidence type="ECO:0008006" key="3">
    <source>
        <dbReference type="Google" id="ProtNLM"/>
    </source>
</evidence>
<protein>
    <recommendedName>
        <fullName evidence="3">Lipoprotein</fullName>
    </recommendedName>
</protein>
<evidence type="ECO:0000313" key="1">
    <source>
        <dbReference type="EMBL" id="MCP9761539.1"/>
    </source>
</evidence>
<gene>
    <name evidence="1" type="ORF">EGI31_01140</name>
</gene>
<reference evidence="1 2" key="1">
    <citation type="submission" date="2018-11" db="EMBL/GenBank/DDBJ databases">
        <title>Novel bacteria species description.</title>
        <authorList>
            <person name="Han J.-H."/>
        </authorList>
    </citation>
    <scope>NUCLEOTIDE SEQUENCE [LARGE SCALE GENOMIC DNA]</scope>
    <source>
        <strain evidence="1 2">KCTC23259</strain>
    </source>
</reference>
<evidence type="ECO:0000313" key="2">
    <source>
        <dbReference type="Proteomes" id="UP001204144"/>
    </source>
</evidence>
<organism evidence="1 2">
    <name type="scientific">Lacihabitans soyangensis</name>
    <dbReference type="NCBI Taxonomy" id="869394"/>
    <lineage>
        <taxon>Bacteria</taxon>
        <taxon>Pseudomonadati</taxon>
        <taxon>Bacteroidota</taxon>
        <taxon>Cytophagia</taxon>
        <taxon>Cytophagales</taxon>
        <taxon>Leadbetterellaceae</taxon>
        <taxon>Lacihabitans</taxon>
    </lineage>
</organism>
<dbReference type="AlphaFoldDB" id="A0AAE3GYC0"/>
<dbReference type="PROSITE" id="PS51257">
    <property type="entry name" value="PROKAR_LIPOPROTEIN"/>
    <property type="match status" value="1"/>
</dbReference>
<accession>A0AAE3GYC0</accession>
<sequence length="203" mass="22904">MNKLLFFTVLAIVFCSCGESKLKNKVDYEVKIDKIDSTSYRELTDFKVKQMSSNIIGLDESTDFKFYFSGLQKVDSLKSNQAYDSYLKSIKNGEVADAGAYQVKTLFKSKTERYELWKLQYVSVDASPNFYGSHVFLSYFRNDSLKNTYEVANSSTAGRSSNSTITKANAHIKSDSVLVSLVKITKMADKSDTAKIDKIIMVK</sequence>
<comment type="caution">
    <text evidence="1">The sequence shown here is derived from an EMBL/GenBank/DDBJ whole genome shotgun (WGS) entry which is preliminary data.</text>
</comment>
<proteinExistence type="predicted"/>
<name>A0AAE3GYC0_9BACT</name>
<keyword evidence="2" id="KW-1185">Reference proteome</keyword>
<dbReference type="RefSeq" id="WP_255035278.1">
    <property type="nucleotide sequence ID" value="NZ_RJUF01000002.1"/>
</dbReference>
<dbReference type="Proteomes" id="UP001204144">
    <property type="component" value="Unassembled WGS sequence"/>
</dbReference>
<dbReference type="EMBL" id="RJUF01000002">
    <property type="protein sequence ID" value="MCP9761539.1"/>
    <property type="molecule type" value="Genomic_DNA"/>
</dbReference>